<dbReference type="AlphaFoldDB" id="A0AAW8NQL9"/>
<dbReference type="Proteomes" id="UP001271263">
    <property type="component" value="Unassembled WGS sequence"/>
</dbReference>
<dbReference type="EMBL" id="JAPMLD010000001">
    <property type="protein sequence ID" value="MDW4823285.1"/>
    <property type="molecule type" value="Genomic_DNA"/>
</dbReference>
<gene>
    <name evidence="5" type="ORF">OS133_16375</name>
    <name evidence="6" type="ORF">OS134_04240</name>
</gene>
<evidence type="ECO:0000313" key="8">
    <source>
        <dbReference type="Proteomes" id="UP001271263"/>
    </source>
</evidence>
<dbReference type="Proteomes" id="UP001259340">
    <property type="component" value="Unassembled WGS sequence"/>
</dbReference>
<comment type="caution">
    <text evidence="5">The sequence shown here is derived from an EMBL/GenBank/DDBJ whole genome shotgun (WGS) entry which is preliminary data.</text>
</comment>
<dbReference type="PANTHER" id="PTHR33607">
    <property type="entry name" value="ENDONUCLEASE-1"/>
    <property type="match status" value="1"/>
</dbReference>
<sequence>MSLIKVLTVALGLLWLLPQTTYASTGHAKSFNQAKKNIRKIYLNHLPQTSFYCGCDITVKGKKWIPELDSCGYEVRKQKVRASRIEWEHVVPAWEFGHQLLCWQEGGRKNCGRKDNNFKKMESDLHNLVPAIGEVNGDRSNYRFSRWNAKPTQYGQCQFTVDFKGRKVQPPAHTRGQIARTYFYMQQTYGLKISSSQLKLFKAWDKTYPVDTMECLRDQEIAKVQGNHNEFVQAQCQHLNNITTYAE</sequence>
<feature type="signal peptide" evidence="4">
    <location>
        <begin position="1"/>
        <end position="23"/>
    </location>
</feature>
<evidence type="ECO:0000256" key="4">
    <source>
        <dbReference type="SAM" id="SignalP"/>
    </source>
</evidence>
<dbReference type="InterPro" id="IPR007346">
    <property type="entry name" value="Endonuclease-I"/>
</dbReference>
<dbReference type="SUPFAM" id="SSF54060">
    <property type="entry name" value="His-Me finger endonucleases"/>
    <property type="match status" value="1"/>
</dbReference>
<dbReference type="RefSeq" id="WP_310655459.1">
    <property type="nucleotide sequence ID" value="NZ_JAPMLA010000002.1"/>
</dbReference>
<evidence type="ECO:0000313" key="5">
    <source>
        <dbReference type="EMBL" id="MDR8525202.1"/>
    </source>
</evidence>
<feature type="chain" id="PRO_5043353470" evidence="4">
    <location>
        <begin position="24"/>
        <end position="247"/>
    </location>
</feature>
<keyword evidence="4" id="KW-0732">Signal</keyword>
<keyword evidence="2" id="KW-0540">Nuclease</keyword>
<reference evidence="6 8" key="1">
    <citation type="journal article" date="2022" name="bioRxiv">
        <title>Prophages regulate Shewanella fidelis 3313 motility and biofilm formation: implications for gut colonization dynamics in Ciona robusta.</title>
        <authorList>
            <person name="Natarajan O."/>
            <person name="Gibboney S.L."/>
            <person name="Young M.N."/>
            <person name="Lim S.J."/>
            <person name="Pluta N."/>
            <person name="Atkinson C.G."/>
            <person name="Leigh B.A."/>
            <person name="Liberti A."/>
            <person name="Kees E.D."/>
            <person name="Breitbart M."/>
            <person name="Gralnick J.A."/>
            <person name="Dishaw L.J."/>
        </authorList>
    </citation>
    <scope>NUCLEOTIDE SEQUENCE [LARGE SCALE GENOMIC DNA]</scope>
    <source>
        <strain evidence="6 8">JG4066</strain>
    </source>
</reference>
<dbReference type="GO" id="GO:0016787">
    <property type="term" value="F:hydrolase activity"/>
    <property type="evidence" value="ECO:0007669"/>
    <property type="project" value="UniProtKB-KW"/>
</dbReference>
<dbReference type="GO" id="GO:0004519">
    <property type="term" value="F:endonuclease activity"/>
    <property type="evidence" value="ECO:0007669"/>
    <property type="project" value="UniProtKB-KW"/>
</dbReference>
<evidence type="ECO:0000313" key="6">
    <source>
        <dbReference type="EMBL" id="MDW4823285.1"/>
    </source>
</evidence>
<evidence type="ECO:0000256" key="2">
    <source>
        <dbReference type="ARBA" id="ARBA00022722"/>
    </source>
</evidence>
<name>A0AAW8NQL9_9GAMM</name>
<dbReference type="PANTHER" id="PTHR33607:SF2">
    <property type="entry name" value="ENDONUCLEASE-1"/>
    <property type="match status" value="1"/>
</dbReference>
<evidence type="ECO:0000256" key="1">
    <source>
        <dbReference type="ARBA" id="ARBA00006429"/>
    </source>
</evidence>
<reference evidence="5" key="2">
    <citation type="submission" date="2022-11" db="EMBL/GenBank/DDBJ databases">
        <title>Prophages regulate Shewanella fidelis motility and biofilm formation: implications for gut colonization dynamics in Ciona robusta.</title>
        <authorList>
            <person name="Natarajan O."/>
            <person name="Gibboney S.L."/>
            <person name="Young M.N."/>
            <person name="Lim S.J."/>
            <person name="Pluta N."/>
            <person name="Atkinson C.G.F."/>
            <person name="Leigh B.A."/>
            <person name="Liberti A."/>
            <person name="Kees E."/>
            <person name="Breitbart M."/>
            <person name="Gralnick J."/>
            <person name="Dishaw L.J."/>
        </authorList>
    </citation>
    <scope>NUCLEOTIDE SEQUENCE</scope>
    <source>
        <strain evidence="5">3313</strain>
    </source>
</reference>
<keyword evidence="8" id="KW-1185">Reference proteome</keyword>
<organism evidence="5 7">
    <name type="scientific">Shewanella fidelis</name>
    <dbReference type="NCBI Taxonomy" id="173509"/>
    <lineage>
        <taxon>Bacteria</taxon>
        <taxon>Pseudomonadati</taxon>
        <taxon>Pseudomonadota</taxon>
        <taxon>Gammaproteobacteria</taxon>
        <taxon>Alteromonadales</taxon>
        <taxon>Shewanellaceae</taxon>
        <taxon>Shewanella</taxon>
    </lineage>
</organism>
<evidence type="ECO:0000313" key="7">
    <source>
        <dbReference type="Proteomes" id="UP001259340"/>
    </source>
</evidence>
<proteinExistence type="inferred from homology"/>
<dbReference type="InterPro" id="IPR044925">
    <property type="entry name" value="His-Me_finger_sf"/>
</dbReference>
<accession>A0AAW8NQL9</accession>
<dbReference type="Pfam" id="PF04231">
    <property type="entry name" value="Endonuclease_1"/>
    <property type="match status" value="1"/>
</dbReference>
<comment type="similarity">
    <text evidence="1">Belongs to the EndA/NucM nuclease family.</text>
</comment>
<keyword evidence="5" id="KW-0255">Endonuclease</keyword>
<protein>
    <submittedName>
        <fullName evidence="5">Endonuclease</fullName>
    </submittedName>
</protein>
<keyword evidence="3" id="KW-0378">Hydrolase</keyword>
<dbReference type="EMBL" id="JAPMLE010000001">
    <property type="protein sequence ID" value="MDR8525202.1"/>
    <property type="molecule type" value="Genomic_DNA"/>
</dbReference>
<evidence type="ECO:0000256" key="3">
    <source>
        <dbReference type="ARBA" id="ARBA00022801"/>
    </source>
</evidence>